<dbReference type="EMBL" id="FPHH01000064">
    <property type="protein sequence ID" value="SFV61931.1"/>
    <property type="molecule type" value="Genomic_DNA"/>
</dbReference>
<name>A0A1W1C8C4_9ZZZZ</name>
<accession>A0A1W1C8C4</accession>
<dbReference type="AlphaFoldDB" id="A0A1W1C8C4"/>
<gene>
    <name evidence="1" type="ORF">MNB_SM-5-842</name>
</gene>
<proteinExistence type="predicted"/>
<organism evidence="1">
    <name type="scientific">hydrothermal vent metagenome</name>
    <dbReference type="NCBI Taxonomy" id="652676"/>
    <lineage>
        <taxon>unclassified sequences</taxon>
        <taxon>metagenomes</taxon>
        <taxon>ecological metagenomes</taxon>
    </lineage>
</organism>
<reference evidence="1" key="1">
    <citation type="submission" date="2016-10" db="EMBL/GenBank/DDBJ databases">
        <authorList>
            <person name="de Groot N.N."/>
        </authorList>
    </citation>
    <scope>NUCLEOTIDE SEQUENCE</scope>
</reference>
<sequence length="39" mass="4843">MERKMKRIVTDSSNFKDLRQRDAYYVDKTPQIVEFFEEK</sequence>
<evidence type="ECO:0000313" key="1">
    <source>
        <dbReference type="EMBL" id="SFV61931.1"/>
    </source>
</evidence>
<protein>
    <submittedName>
        <fullName evidence="1">Uncharacterized protein</fullName>
    </submittedName>
</protein>